<feature type="transmembrane region" description="Helical" evidence="8">
    <location>
        <begin position="299"/>
        <end position="317"/>
    </location>
</feature>
<feature type="transmembrane region" description="Helical" evidence="8">
    <location>
        <begin position="268"/>
        <end position="287"/>
    </location>
</feature>
<feature type="transmembrane region" description="Helical" evidence="8">
    <location>
        <begin position="200"/>
        <end position="223"/>
    </location>
</feature>
<dbReference type="HOGENOM" id="CLU_000445_33_0_5"/>
<keyword evidence="6 8" id="KW-0472">Membrane</keyword>
<evidence type="ECO:0000256" key="6">
    <source>
        <dbReference type="ARBA" id="ARBA00023136"/>
    </source>
</evidence>
<dbReference type="PRINTS" id="PR00342">
    <property type="entry name" value="RHESUSRHD"/>
</dbReference>
<dbReference type="GO" id="GO:0008519">
    <property type="term" value="F:ammonium channel activity"/>
    <property type="evidence" value="ECO:0007669"/>
    <property type="project" value="InterPro"/>
</dbReference>
<dbReference type="PANTHER" id="PTHR43029">
    <property type="entry name" value="AMMONIUM TRANSPORTER MEP2"/>
    <property type="match status" value="1"/>
</dbReference>
<comment type="subcellular location">
    <subcellularLocation>
        <location evidence="8">Cell membrane</location>
        <topology evidence="8">Multi-pass membrane protein</topology>
    </subcellularLocation>
    <subcellularLocation>
        <location evidence="1">Membrane</location>
        <topology evidence="1">Multi-pass membrane protein</topology>
    </subcellularLocation>
</comment>
<dbReference type="InterPro" id="IPR029020">
    <property type="entry name" value="Ammonium/urea_transptr"/>
</dbReference>
<feature type="transmembrane region" description="Helical" evidence="8">
    <location>
        <begin position="138"/>
        <end position="160"/>
    </location>
</feature>
<comment type="similarity">
    <text evidence="2 8">Belongs to the ammonia transporter channel (TC 1.A.11.2) family.</text>
</comment>
<keyword evidence="9" id="KW-0732">Signal</keyword>
<evidence type="ECO:0000256" key="7">
    <source>
        <dbReference type="ARBA" id="ARBA00023177"/>
    </source>
</evidence>
<dbReference type="PROSITE" id="PS01219">
    <property type="entry name" value="AMMONIUM_TRANSP"/>
    <property type="match status" value="1"/>
</dbReference>
<dbReference type="InterPro" id="IPR024041">
    <property type="entry name" value="NH4_transpt_AmtB-like_dom"/>
</dbReference>
<feature type="transmembrane region" description="Helical" evidence="8">
    <location>
        <begin position="323"/>
        <end position="343"/>
    </location>
</feature>
<dbReference type="OrthoDB" id="9814202at2"/>
<evidence type="ECO:0000259" key="10">
    <source>
        <dbReference type="Pfam" id="PF00909"/>
    </source>
</evidence>
<dbReference type="Gene3D" id="1.10.3430.10">
    <property type="entry name" value="Ammonium transporter AmtB like domains"/>
    <property type="match status" value="1"/>
</dbReference>
<sequence length="449" mass="47210" precursor="true">MQRFSLKAPVLLRSMANSIGFCKKLIALPLLSCAVPALAETPAAVNSGDTAWMLISTALVLLMIIPGLALFYVGMVRAKNALSLLTQMLCMTALVMVLWPLIGYSLAFSGSSPFFGNLTNAFLKKVTPDSINGTIPEYVFVCYQMTFAAITAALALGGFAERIKFRAVMLFTPLWLVLVYLPLAHMVWSSDGYFFKMGVLDFAGGTVVHINAGIAALVGCLMIGKRSGYGKELMAPHSMMMTLIGTGLLWVGWFGFNAGSALGANASAGLAMINSFVATAAAILVWIATEALVGRKPSLLGACSGAIAGLVAITPAAGNAGPMGAIAIGALASFGCFWMVVYVKPKLKFDDALDAFGVHGVGGIIGSIATGLFCSPLLGGPGKADYMIGHQLFLQIFAVVVAVIWSAIGSAIAFYIVDKLVGLRVTKEEEAMGLDISEHDERAYNMNSL</sequence>
<feature type="domain" description="Ammonium transporter AmtB-like" evidence="10">
    <location>
        <begin position="51"/>
        <end position="444"/>
    </location>
</feature>
<dbReference type="EMBL" id="CP002850">
    <property type="protein sequence ID" value="AEH62725.1"/>
    <property type="molecule type" value="Genomic_DNA"/>
</dbReference>
<feature type="signal peptide" evidence="9">
    <location>
        <begin position="1"/>
        <end position="39"/>
    </location>
</feature>
<dbReference type="SUPFAM" id="SSF111352">
    <property type="entry name" value="Ammonium transporter"/>
    <property type="match status" value="1"/>
</dbReference>
<dbReference type="Pfam" id="PF00909">
    <property type="entry name" value="Ammonium_transp"/>
    <property type="match status" value="1"/>
</dbReference>
<evidence type="ECO:0000256" key="3">
    <source>
        <dbReference type="ARBA" id="ARBA00022448"/>
    </source>
</evidence>
<evidence type="ECO:0000256" key="9">
    <source>
        <dbReference type="SAM" id="SignalP"/>
    </source>
</evidence>
<feature type="transmembrane region" description="Helical" evidence="8">
    <location>
        <begin position="392"/>
        <end position="417"/>
    </location>
</feature>
<feature type="chain" id="PRO_5002609759" description="Ammonium transporter" evidence="9">
    <location>
        <begin position="40"/>
        <end position="449"/>
    </location>
</feature>
<dbReference type="Proteomes" id="UP000001494">
    <property type="component" value="Chromosome"/>
</dbReference>
<keyword evidence="4 8" id="KW-0812">Transmembrane</keyword>
<dbReference type="PANTHER" id="PTHR43029:SF10">
    <property type="entry name" value="AMMONIUM TRANSPORTER MEP2"/>
    <property type="match status" value="1"/>
</dbReference>
<dbReference type="RefSeq" id="WP_012817373.1">
    <property type="nucleotide sequence ID" value="NC_017262.1"/>
</dbReference>
<gene>
    <name evidence="11" type="ordered locus">Zmob_0888</name>
</gene>
<evidence type="ECO:0000256" key="5">
    <source>
        <dbReference type="ARBA" id="ARBA00022989"/>
    </source>
</evidence>
<feature type="transmembrane region" description="Helical" evidence="8">
    <location>
        <begin position="81"/>
        <end position="102"/>
    </location>
</feature>
<dbReference type="AlphaFoldDB" id="A0A0H3G6J8"/>
<dbReference type="NCBIfam" id="TIGR00836">
    <property type="entry name" value="amt"/>
    <property type="match status" value="1"/>
</dbReference>
<keyword evidence="7 8" id="KW-0924">Ammonia transport</keyword>
<feature type="transmembrane region" description="Helical" evidence="8">
    <location>
        <begin position="235"/>
        <end position="256"/>
    </location>
</feature>
<feature type="transmembrane region" description="Helical" evidence="8">
    <location>
        <begin position="167"/>
        <end position="188"/>
    </location>
</feature>
<evidence type="ECO:0000256" key="1">
    <source>
        <dbReference type="ARBA" id="ARBA00004141"/>
    </source>
</evidence>
<keyword evidence="3 8" id="KW-0813">Transport</keyword>
<feature type="transmembrane region" description="Helical" evidence="8">
    <location>
        <begin position="355"/>
        <end position="380"/>
    </location>
</feature>
<evidence type="ECO:0000313" key="11">
    <source>
        <dbReference type="EMBL" id="AEH62725.1"/>
    </source>
</evidence>
<accession>A0A0H3G6J8</accession>
<feature type="transmembrane region" description="Helical" evidence="8">
    <location>
        <begin position="55"/>
        <end position="74"/>
    </location>
</feature>
<protein>
    <recommendedName>
        <fullName evidence="8">Ammonium transporter</fullName>
    </recommendedName>
</protein>
<dbReference type="GO" id="GO:0005886">
    <property type="term" value="C:plasma membrane"/>
    <property type="evidence" value="ECO:0007669"/>
    <property type="project" value="UniProtKB-SubCell"/>
</dbReference>
<dbReference type="InterPro" id="IPR001905">
    <property type="entry name" value="Ammonium_transpt"/>
</dbReference>
<evidence type="ECO:0000256" key="8">
    <source>
        <dbReference type="RuleBase" id="RU362002"/>
    </source>
</evidence>
<keyword evidence="5 8" id="KW-1133">Transmembrane helix</keyword>
<evidence type="ECO:0000313" key="12">
    <source>
        <dbReference type="Proteomes" id="UP000001494"/>
    </source>
</evidence>
<proteinExistence type="inferred from homology"/>
<reference evidence="11 12" key="1">
    <citation type="journal article" date="2011" name="J. Bacteriol.">
        <title>Genome sequence of the ethanol-producing Zymomonas mobilis subsp. mobilis lectotype strain ATCC 10988.</title>
        <authorList>
            <person name="Pappas K.M."/>
            <person name="Kouvelis V.N."/>
            <person name="Saunders E."/>
            <person name="Brettin T.S."/>
            <person name="Bruce D."/>
            <person name="Detter C."/>
            <person name="Balakireva M."/>
            <person name="Han C.S."/>
            <person name="Savvakis G."/>
            <person name="Kyrpides N.C."/>
            <person name="Typas M.A."/>
        </authorList>
    </citation>
    <scope>NUCLEOTIDE SEQUENCE [LARGE SCALE GENOMIC DNA]</scope>
    <source>
        <strain evidence="12">ATCC 10988 / DSM 424 / CCUG 17860 / LMG 404 / NCIMB 8938 / NRRL B-806 / ZM1</strain>
    </source>
</reference>
<dbReference type="InterPro" id="IPR018047">
    <property type="entry name" value="Ammonium_transpt_CS"/>
</dbReference>
<evidence type="ECO:0000256" key="2">
    <source>
        <dbReference type="ARBA" id="ARBA00005887"/>
    </source>
</evidence>
<organism evidence="11 12">
    <name type="scientific">Zymomonas mobilis subsp. mobilis (strain ATCC 10988 / DSM 424 / LMG 404 / NCIMB 8938 / NRRL B-806 / ZM1)</name>
    <dbReference type="NCBI Taxonomy" id="555217"/>
    <lineage>
        <taxon>Bacteria</taxon>
        <taxon>Pseudomonadati</taxon>
        <taxon>Pseudomonadota</taxon>
        <taxon>Alphaproteobacteria</taxon>
        <taxon>Sphingomonadales</taxon>
        <taxon>Zymomonadaceae</taxon>
        <taxon>Zymomonas</taxon>
    </lineage>
</organism>
<evidence type="ECO:0000256" key="4">
    <source>
        <dbReference type="ARBA" id="ARBA00022692"/>
    </source>
</evidence>
<dbReference type="KEGG" id="zmm:Zmob_0888"/>
<dbReference type="InterPro" id="IPR002229">
    <property type="entry name" value="RhesusRHD"/>
</dbReference>
<dbReference type="eggNOG" id="COG0004">
    <property type="taxonomic scope" value="Bacteria"/>
</dbReference>
<name>A0A0H3G6J8_ZYMMA</name>